<protein>
    <submittedName>
        <fullName evidence="1">Uncharacterized protein</fullName>
    </submittedName>
</protein>
<dbReference type="EMBL" id="JAHRIQ010105992">
    <property type="protein sequence ID" value="MEQ2255831.1"/>
    <property type="molecule type" value="Genomic_DNA"/>
</dbReference>
<evidence type="ECO:0000313" key="2">
    <source>
        <dbReference type="Proteomes" id="UP001482620"/>
    </source>
</evidence>
<accession>A0ABV0VHB7</accession>
<evidence type="ECO:0000313" key="1">
    <source>
        <dbReference type="EMBL" id="MEQ2255831.1"/>
    </source>
</evidence>
<reference evidence="1 2" key="1">
    <citation type="submission" date="2021-06" db="EMBL/GenBank/DDBJ databases">
        <authorList>
            <person name="Palmer J.M."/>
        </authorList>
    </citation>
    <scope>NUCLEOTIDE SEQUENCE [LARGE SCALE GENOMIC DNA]</scope>
    <source>
        <strain evidence="2">if_2019</strain>
        <tissue evidence="1">Muscle</tissue>
    </source>
</reference>
<dbReference type="Gene3D" id="3.30.420.10">
    <property type="entry name" value="Ribonuclease H-like superfamily/Ribonuclease H"/>
    <property type="match status" value="1"/>
</dbReference>
<comment type="caution">
    <text evidence="1">The sequence shown here is derived from an EMBL/GenBank/DDBJ whole genome shotgun (WGS) entry which is preliminary data.</text>
</comment>
<organism evidence="1 2">
    <name type="scientific">Ilyodon furcidens</name>
    <name type="common">goldbreast splitfin</name>
    <dbReference type="NCBI Taxonomy" id="33524"/>
    <lineage>
        <taxon>Eukaryota</taxon>
        <taxon>Metazoa</taxon>
        <taxon>Chordata</taxon>
        <taxon>Craniata</taxon>
        <taxon>Vertebrata</taxon>
        <taxon>Euteleostomi</taxon>
        <taxon>Actinopterygii</taxon>
        <taxon>Neopterygii</taxon>
        <taxon>Teleostei</taxon>
        <taxon>Neoteleostei</taxon>
        <taxon>Acanthomorphata</taxon>
        <taxon>Ovalentaria</taxon>
        <taxon>Atherinomorphae</taxon>
        <taxon>Cyprinodontiformes</taxon>
        <taxon>Goodeidae</taxon>
        <taxon>Ilyodon</taxon>
    </lineage>
</organism>
<proteinExistence type="predicted"/>
<sequence length="117" mass="13402">MRLCSQLQYYISAIGTTVCPIGQGRPHRVHFIRDHLQNLGVKMMEQLTCSLDLNLTEHLLDHLNHAVRPNATALTDLKQMQVEEFNGSPQQCVTKLVTNMRRSCQAVMIVYDCPMQY</sequence>
<gene>
    <name evidence="1" type="ORF">ILYODFUR_017987</name>
</gene>
<name>A0ABV0VHB7_9TELE</name>
<keyword evidence="2" id="KW-1185">Reference proteome</keyword>
<dbReference type="Proteomes" id="UP001482620">
    <property type="component" value="Unassembled WGS sequence"/>
</dbReference>
<dbReference type="InterPro" id="IPR036397">
    <property type="entry name" value="RNaseH_sf"/>
</dbReference>